<accession>A0A316YS59</accession>
<feature type="compositionally biased region" description="Basic residues" evidence="5">
    <location>
        <begin position="1"/>
        <end position="13"/>
    </location>
</feature>
<dbReference type="InterPro" id="IPR039770">
    <property type="entry name" value="Rpf2"/>
</dbReference>
<feature type="region of interest" description="Disordered" evidence="5">
    <location>
        <begin position="332"/>
        <end position="451"/>
    </location>
</feature>
<dbReference type="PANTHER" id="PTHR12728:SF0">
    <property type="entry name" value="RIBOSOME PRODUCTION FACTOR 2 HOMOLOG"/>
    <property type="match status" value="1"/>
</dbReference>
<sequence length="451" mass="48478">MIRASKPRNARSKRALEKRESKELESAKTAIFVRGSHTSEAVSCALKELAGLKKPHSIPFSKRNDVAPFEDASSIEFWAAKNDASLFVVGNHQKKRKDNLTFVRTFDGQVLDMYELGITMAKSHEEFKSKRSPTVGARPLFHFSGPHFSNDPSSSLVEGQRNNNTALAASQMASPGLSSSFQHLKSLFLDFYRGEELPPGSGPGKQPGQAGAQVALKGGLQHIISITEAPGPEEEGISGVNGTSAAIAPDLAALYAAGAATASSGSDKSKANLDSSAAGRTIHFRVYAVVDAGAAKGGAAELEEIGPAFDFVLRRRLPGDVGRWSAALRRPKLAEEKNRQGKGEKKNIETDEMGDTVGRIHMGKQDLDKLQTRKMKGLKRARAAAGADGSDEDEDDDDVADLMGDDDDESLDMEDLTGGADDDDDDDHDDDDEGDEEDGEEGAAPERKRRR</sequence>
<dbReference type="Pfam" id="PF04427">
    <property type="entry name" value="Brix"/>
    <property type="match status" value="1"/>
</dbReference>
<dbReference type="GO" id="GO:0000027">
    <property type="term" value="P:ribosomal large subunit assembly"/>
    <property type="evidence" value="ECO:0007669"/>
    <property type="project" value="InterPro"/>
</dbReference>
<dbReference type="GO" id="GO:0000463">
    <property type="term" value="P:maturation of LSU-rRNA from tricistronic rRNA transcript (SSU-rRNA, 5.8S rRNA, LSU-rRNA)"/>
    <property type="evidence" value="ECO:0007669"/>
    <property type="project" value="TreeGrafter"/>
</dbReference>
<evidence type="ECO:0000256" key="2">
    <source>
        <dbReference type="ARBA" id="ARBA00010782"/>
    </source>
</evidence>
<organism evidence="7 8">
    <name type="scientific">Acaromyces ingoldii</name>
    <dbReference type="NCBI Taxonomy" id="215250"/>
    <lineage>
        <taxon>Eukaryota</taxon>
        <taxon>Fungi</taxon>
        <taxon>Dikarya</taxon>
        <taxon>Basidiomycota</taxon>
        <taxon>Ustilaginomycotina</taxon>
        <taxon>Exobasidiomycetes</taxon>
        <taxon>Exobasidiales</taxon>
        <taxon>Cryptobasidiaceae</taxon>
        <taxon>Acaromyces</taxon>
    </lineage>
</organism>
<dbReference type="SMART" id="SM00879">
    <property type="entry name" value="Brix"/>
    <property type="match status" value="1"/>
</dbReference>
<evidence type="ECO:0000313" key="8">
    <source>
        <dbReference type="Proteomes" id="UP000245768"/>
    </source>
</evidence>
<comment type="subcellular location">
    <subcellularLocation>
        <location evidence="1 4">Nucleus</location>
        <location evidence="1 4">Nucleolus</location>
    </subcellularLocation>
</comment>
<dbReference type="STRING" id="215250.A0A316YS59"/>
<proteinExistence type="inferred from homology"/>
<feature type="compositionally biased region" description="Acidic residues" evidence="5">
    <location>
        <begin position="389"/>
        <end position="443"/>
    </location>
</feature>
<dbReference type="PANTHER" id="PTHR12728">
    <property type="entry name" value="BRIX DOMAIN CONTAINING PROTEIN"/>
    <property type="match status" value="1"/>
</dbReference>
<evidence type="ECO:0000313" key="7">
    <source>
        <dbReference type="EMBL" id="PWN91654.1"/>
    </source>
</evidence>
<dbReference type="GO" id="GO:0005730">
    <property type="term" value="C:nucleolus"/>
    <property type="evidence" value="ECO:0007669"/>
    <property type="project" value="UniProtKB-SubCell"/>
</dbReference>
<keyword evidence="8" id="KW-1185">Reference proteome</keyword>
<keyword evidence="3 4" id="KW-0539">Nucleus</keyword>
<feature type="compositionally biased region" description="Basic and acidic residues" evidence="5">
    <location>
        <begin position="332"/>
        <end position="349"/>
    </location>
</feature>
<evidence type="ECO:0000256" key="4">
    <source>
        <dbReference type="RuleBase" id="RU367086"/>
    </source>
</evidence>
<dbReference type="InterPro" id="IPR007109">
    <property type="entry name" value="Brix"/>
</dbReference>
<evidence type="ECO:0000256" key="5">
    <source>
        <dbReference type="SAM" id="MobiDB-lite"/>
    </source>
</evidence>
<feature type="compositionally biased region" description="Basic residues" evidence="5">
    <location>
        <begin position="372"/>
        <end position="382"/>
    </location>
</feature>
<feature type="domain" description="Brix" evidence="6">
    <location>
        <begin position="28"/>
        <end position="322"/>
    </location>
</feature>
<feature type="region of interest" description="Disordered" evidence="5">
    <location>
        <begin position="1"/>
        <end position="25"/>
    </location>
</feature>
<dbReference type="RefSeq" id="XP_025378852.1">
    <property type="nucleotide sequence ID" value="XM_025523456.1"/>
</dbReference>
<protein>
    <recommendedName>
        <fullName evidence="4">Ribosome production factor 2 homolog</fullName>
    </recommendedName>
    <alternativeName>
        <fullName evidence="4">Ribosome biogenesis protein RPF2 homolog</fullName>
    </alternativeName>
</protein>
<name>A0A316YS59_9BASI</name>
<dbReference type="OrthoDB" id="407658at2759"/>
<dbReference type="GO" id="GO:0019843">
    <property type="term" value="F:rRNA binding"/>
    <property type="evidence" value="ECO:0007669"/>
    <property type="project" value="UniProtKB-UniRule"/>
</dbReference>
<dbReference type="Proteomes" id="UP000245768">
    <property type="component" value="Unassembled WGS sequence"/>
</dbReference>
<dbReference type="FunCoup" id="A0A316YS59">
    <property type="interactions" value="454"/>
</dbReference>
<dbReference type="InParanoid" id="A0A316YS59"/>
<feature type="compositionally biased region" description="Basic and acidic residues" evidence="5">
    <location>
        <begin position="14"/>
        <end position="25"/>
    </location>
</feature>
<comment type="similarity">
    <text evidence="2 4">Belongs to the RPF2 family.</text>
</comment>
<evidence type="ECO:0000256" key="3">
    <source>
        <dbReference type="ARBA" id="ARBA00023242"/>
    </source>
</evidence>
<dbReference type="PROSITE" id="PS50833">
    <property type="entry name" value="BRIX"/>
    <property type="match status" value="1"/>
</dbReference>
<evidence type="ECO:0000256" key="1">
    <source>
        <dbReference type="ARBA" id="ARBA00004604"/>
    </source>
</evidence>
<dbReference type="EMBL" id="KZ819635">
    <property type="protein sequence ID" value="PWN91654.1"/>
    <property type="molecule type" value="Genomic_DNA"/>
</dbReference>
<dbReference type="GeneID" id="37045372"/>
<evidence type="ECO:0000259" key="6">
    <source>
        <dbReference type="PROSITE" id="PS50833"/>
    </source>
</evidence>
<dbReference type="AlphaFoldDB" id="A0A316YS59"/>
<gene>
    <name evidence="7" type="ORF">FA10DRAFT_278420</name>
</gene>
<reference evidence="7" key="1">
    <citation type="journal article" date="2018" name="Mol. Biol. Evol.">
        <title>Broad Genomic Sampling Reveals a Smut Pathogenic Ancestry of the Fungal Clade Ustilaginomycotina.</title>
        <authorList>
            <person name="Kijpornyongpan T."/>
            <person name="Mondo S.J."/>
            <person name="Barry K."/>
            <person name="Sandor L."/>
            <person name="Lee J."/>
            <person name="Lipzen A."/>
            <person name="Pangilinan J."/>
            <person name="LaButti K."/>
            <person name="Hainaut M."/>
            <person name="Henrissat B."/>
            <person name="Grigoriev I.V."/>
            <person name="Spatafora J.W."/>
            <person name="Aime M.C."/>
        </authorList>
    </citation>
    <scope>NUCLEOTIDE SEQUENCE [LARGE SCALE GENOMIC DNA]</scope>
    <source>
        <strain evidence="7">MCA 4198</strain>
    </source>
</reference>